<name>A0ABV9KXN5_9BACT</name>
<dbReference type="SUPFAM" id="SSF49464">
    <property type="entry name" value="Carboxypeptidase regulatory domain-like"/>
    <property type="match status" value="1"/>
</dbReference>
<proteinExistence type="predicted"/>
<dbReference type="Pfam" id="PF13715">
    <property type="entry name" value="CarbopepD_reg_2"/>
    <property type="match status" value="1"/>
</dbReference>
<dbReference type="Pfam" id="PF14905">
    <property type="entry name" value="OMP_b-brl_3"/>
    <property type="match status" value="1"/>
</dbReference>
<feature type="chain" id="PRO_5045692116" evidence="2">
    <location>
        <begin position="22"/>
        <end position="938"/>
    </location>
</feature>
<feature type="signal peptide" evidence="2">
    <location>
        <begin position="1"/>
        <end position="21"/>
    </location>
</feature>
<evidence type="ECO:0000256" key="2">
    <source>
        <dbReference type="SAM" id="SignalP"/>
    </source>
</evidence>
<evidence type="ECO:0000256" key="1">
    <source>
        <dbReference type="SAM" id="MobiDB-lite"/>
    </source>
</evidence>
<protein>
    <submittedName>
        <fullName evidence="4">TonB-dependent receptor</fullName>
    </submittedName>
</protein>
<evidence type="ECO:0000313" key="4">
    <source>
        <dbReference type="EMBL" id="MFC4674788.1"/>
    </source>
</evidence>
<dbReference type="SUPFAM" id="SSF56935">
    <property type="entry name" value="Porins"/>
    <property type="match status" value="1"/>
</dbReference>
<evidence type="ECO:0000259" key="3">
    <source>
        <dbReference type="Pfam" id="PF14905"/>
    </source>
</evidence>
<sequence>MKRNIPLLLFLCIFFQLSAQSQTVNITGTVFDDGTKEEIELASIRVLNAKDSAYVTGAATNAKGKFSVAVKPGNYLVHVSFLGYLEQYFPVNTRTKTAIGNVYLKEDGILLSEATVEAKAPEIIIKGDTTEYNAAAYKVQESAVLGDLIKKIPGAEIDSEGKITVNGKDISKILVDGKEFFSEDPKTASENLPAKMVEKLQVLDQKSDMAQITGFDDGEEQTVINLVVKQGMKEGIMGTVSGGYGNKDRYEANGFVNIARGDNRLSALGNFNNNNNAGGGGGGRGWGNNRGLTETTMGGVNVAMEPSKKFKYDGDVQYRGTDNTVETTSNTSYKRSDVLEDKTSAQNSINKNMNGRFKFEWTPDSLTNIIFRPNISYSKSNQFSMGYSERTSVSRPNDNFLTDSESSSDGHTLRLDGNLLINRKLNSKGRSVTVELSGGLSDGDTDGITYSKTNYFNRDSTSIQDQVYNQKNNNYNWRARLSYLEPIGRNNFLELAYDIRNTHSETDKKTYEKDASGKYTVIAEDYTRNTKNDFLNQNISLNFQARRQKYNYTVGMELNPSRSQTSVVEPGEKENKDRARNFVNFAPRLEFNYLWDKRHNLRIRYSGQTNQASTDQLFDGVLSQSATDTTRGNPNLKPSFEHRLNIRYQKYIQEKTSTIMGFADVRYTTNAIASISRFGEGNSRNTTYENIDGNMTGRLMFMYNTPLRNKRFSINSRTSGNYNRDNTFISAHDGSDPQKNTANTYNIGENLGLKFNSDKFQFNIRGNISYEKTLNSLSSSGQDESLKNTEIYNYGGGGDFSWYLPYNFVLESDLTYFSNSGYAGGYQENSWLWNASLAKEFNIKIKRESGAINLPATLRFKIYDILQDQSNISRNDNSNTLTYSTYNTISSYFMVGLTIRFQSFKGGAKSSDMDGSDSGRRRYGPPGGGGRGPGGPMF</sequence>
<dbReference type="Gene3D" id="2.60.40.1120">
    <property type="entry name" value="Carboxypeptidase-like, regulatory domain"/>
    <property type="match status" value="1"/>
</dbReference>
<keyword evidence="4" id="KW-0675">Receptor</keyword>
<keyword evidence="2" id="KW-0732">Signal</keyword>
<accession>A0ABV9KXN5</accession>
<organism evidence="4 5">
    <name type="scientific">Dysgonomonas termitidis</name>
    <dbReference type="NCBI Taxonomy" id="1516126"/>
    <lineage>
        <taxon>Bacteria</taxon>
        <taxon>Pseudomonadati</taxon>
        <taxon>Bacteroidota</taxon>
        <taxon>Bacteroidia</taxon>
        <taxon>Bacteroidales</taxon>
        <taxon>Dysgonomonadaceae</taxon>
        <taxon>Dysgonomonas</taxon>
    </lineage>
</organism>
<comment type="caution">
    <text evidence="4">The sequence shown here is derived from an EMBL/GenBank/DDBJ whole genome shotgun (WGS) entry which is preliminary data.</text>
</comment>
<reference evidence="5" key="1">
    <citation type="journal article" date="2019" name="Int. J. Syst. Evol. Microbiol.">
        <title>The Global Catalogue of Microorganisms (GCM) 10K type strain sequencing project: providing services to taxonomists for standard genome sequencing and annotation.</title>
        <authorList>
            <consortium name="The Broad Institute Genomics Platform"/>
            <consortium name="The Broad Institute Genome Sequencing Center for Infectious Disease"/>
            <person name="Wu L."/>
            <person name="Ma J."/>
        </authorList>
    </citation>
    <scope>NUCLEOTIDE SEQUENCE [LARGE SCALE GENOMIC DNA]</scope>
    <source>
        <strain evidence="5">CCUG 66188</strain>
    </source>
</reference>
<dbReference type="InterPro" id="IPR008969">
    <property type="entry name" value="CarboxyPept-like_regulatory"/>
</dbReference>
<dbReference type="EMBL" id="JBHSGN010000080">
    <property type="protein sequence ID" value="MFC4674788.1"/>
    <property type="molecule type" value="Genomic_DNA"/>
</dbReference>
<dbReference type="InterPro" id="IPR041700">
    <property type="entry name" value="OMP_b-brl_3"/>
</dbReference>
<dbReference type="RefSeq" id="WP_379997413.1">
    <property type="nucleotide sequence ID" value="NZ_JBHSGN010000080.1"/>
</dbReference>
<feature type="region of interest" description="Disordered" evidence="1">
    <location>
        <begin position="388"/>
        <end position="410"/>
    </location>
</feature>
<feature type="compositionally biased region" description="Gly residues" evidence="1">
    <location>
        <begin position="925"/>
        <end position="938"/>
    </location>
</feature>
<evidence type="ECO:0000313" key="5">
    <source>
        <dbReference type="Proteomes" id="UP001596023"/>
    </source>
</evidence>
<feature type="region of interest" description="Disordered" evidence="1">
    <location>
        <begin position="907"/>
        <end position="938"/>
    </location>
</feature>
<dbReference type="Proteomes" id="UP001596023">
    <property type="component" value="Unassembled WGS sequence"/>
</dbReference>
<keyword evidence="5" id="KW-1185">Reference proteome</keyword>
<gene>
    <name evidence="4" type="ORF">ACFO6W_13880</name>
</gene>
<feature type="domain" description="Outer membrane protein beta-barrel" evidence="3">
    <location>
        <begin position="423"/>
        <end position="748"/>
    </location>
</feature>